<comment type="subcellular location">
    <subcellularLocation>
        <location evidence="8">Cytoplasm</location>
    </subcellularLocation>
</comment>
<keyword evidence="6 8" id="KW-0067">ATP-binding</keyword>
<evidence type="ECO:0000256" key="7">
    <source>
        <dbReference type="ARBA" id="ARBA00022962"/>
    </source>
</evidence>
<dbReference type="RefSeq" id="WP_115687808.1">
    <property type="nucleotide sequence ID" value="NZ_CP031417.1"/>
</dbReference>
<dbReference type="InterPro" id="IPR029062">
    <property type="entry name" value="Class_I_gatase-like"/>
</dbReference>
<dbReference type="PANTHER" id="PTHR47552:SF1">
    <property type="entry name" value="PHOSPHORIBOSYLFORMYLGLYCINAMIDINE SYNTHASE SUBUNIT PURQ"/>
    <property type="match status" value="1"/>
</dbReference>
<dbReference type="UniPathway" id="UPA00074">
    <property type="reaction ID" value="UER00128"/>
</dbReference>
<accession>A0A345ZQS9</accession>
<proteinExistence type="inferred from homology"/>
<comment type="subunit">
    <text evidence="8">Part of the FGAM synthase complex composed of 1 PurL, 1 PurQ and 2 PurS subunits.</text>
</comment>
<dbReference type="SMART" id="SM01211">
    <property type="entry name" value="GATase_5"/>
    <property type="match status" value="1"/>
</dbReference>
<keyword evidence="5 8" id="KW-0378">Hydrolase</keyword>
<feature type="active site" evidence="8">
    <location>
        <position position="206"/>
    </location>
</feature>
<comment type="pathway">
    <text evidence="8">Purine metabolism; IMP biosynthesis via de novo pathway; 5-amino-1-(5-phospho-D-ribosyl)imidazole from N(2)-formyl-N(1)-(5-phospho-D-ribosyl)glycinamide: step 1/2.</text>
</comment>
<keyword evidence="3 8" id="KW-0547">Nucleotide-binding</keyword>
<dbReference type="KEGG" id="ptaw:DW352_01325"/>
<dbReference type="PROSITE" id="PS51273">
    <property type="entry name" value="GATASE_TYPE_1"/>
    <property type="match status" value="1"/>
</dbReference>
<dbReference type="PANTHER" id="PTHR47552">
    <property type="entry name" value="PHOSPHORIBOSYLFORMYLGLYCINAMIDINE SYNTHASE SUBUNIT PURQ"/>
    <property type="match status" value="1"/>
</dbReference>
<dbReference type="GO" id="GO:0004642">
    <property type="term" value="F:phosphoribosylformylglycinamidine synthase activity"/>
    <property type="evidence" value="ECO:0007669"/>
    <property type="project" value="UniProtKB-UniRule"/>
</dbReference>
<dbReference type="Proteomes" id="UP000254889">
    <property type="component" value="Chromosome"/>
</dbReference>
<dbReference type="Gene3D" id="3.40.50.880">
    <property type="match status" value="1"/>
</dbReference>
<keyword evidence="4 8" id="KW-0658">Purine biosynthesis</keyword>
<gene>
    <name evidence="8" type="primary">purQ</name>
    <name evidence="9" type="ORF">DW352_01325</name>
</gene>
<dbReference type="HAMAP" id="MF_00421">
    <property type="entry name" value="PurQ"/>
    <property type="match status" value="1"/>
</dbReference>
<dbReference type="NCBIfam" id="TIGR01737">
    <property type="entry name" value="FGAM_synth_I"/>
    <property type="match status" value="1"/>
</dbReference>
<dbReference type="EC" id="6.3.5.3" evidence="8"/>
<dbReference type="GO" id="GO:0005737">
    <property type="term" value="C:cytoplasm"/>
    <property type="evidence" value="ECO:0007669"/>
    <property type="project" value="UniProtKB-SubCell"/>
</dbReference>
<organism evidence="9 10">
    <name type="scientific">Pseudolabrys taiwanensis</name>
    <dbReference type="NCBI Taxonomy" id="331696"/>
    <lineage>
        <taxon>Bacteria</taxon>
        <taxon>Pseudomonadati</taxon>
        <taxon>Pseudomonadota</taxon>
        <taxon>Alphaproteobacteria</taxon>
        <taxon>Hyphomicrobiales</taxon>
        <taxon>Xanthobacteraceae</taxon>
        <taxon>Pseudolabrys</taxon>
    </lineage>
</organism>
<dbReference type="SUPFAM" id="SSF52317">
    <property type="entry name" value="Class I glutamine amidotransferase-like"/>
    <property type="match status" value="1"/>
</dbReference>
<dbReference type="EMBL" id="CP031417">
    <property type="protein sequence ID" value="AXK79276.1"/>
    <property type="molecule type" value="Genomic_DNA"/>
</dbReference>
<dbReference type="PIRSF" id="PIRSF001586">
    <property type="entry name" value="FGAM_synth_I"/>
    <property type="match status" value="1"/>
</dbReference>
<keyword evidence="10" id="KW-1185">Reference proteome</keyword>
<dbReference type="NCBIfam" id="NF002957">
    <property type="entry name" value="PRK03619.1"/>
    <property type="match status" value="1"/>
</dbReference>
<dbReference type="GO" id="GO:0004359">
    <property type="term" value="F:glutaminase activity"/>
    <property type="evidence" value="ECO:0007669"/>
    <property type="project" value="UniProtKB-EC"/>
</dbReference>
<evidence type="ECO:0000313" key="9">
    <source>
        <dbReference type="EMBL" id="AXK79276.1"/>
    </source>
</evidence>
<feature type="active site" description="Nucleophile" evidence="8">
    <location>
        <position position="87"/>
    </location>
</feature>
<evidence type="ECO:0000256" key="6">
    <source>
        <dbReference type="ARBA" id="ARBA00022840"/>
    </source>
</evidence>
<evidence type="ECO:0000313" key="10">
    <source>
        <dbReference type="Proteomes" id="UP000254889"/>
    </source>
</evidence>
<comment type="catalytic activity">
    <reaction evidence="8">
        <text>N(2)-formyl-N(1)-(5-phospho-beta-D-ribosyl)glycinamide + L-glutamine + ATP + H2O = 2-formamido-N(1)-(5-O-phospho-beta-D-ribosyl)acetamidine + L-glutamate + ADP + phosphate + H(+)</text>
        <dbReference type="Rhea" id="RHEA:17129"/>
        <dbReference type="ChEBI" id="CHEBI:15377"/>
        <dbReference type="ChEBI" id="CHEBI:15378"/>
        <dbReference type="ChEBI" id="CHEBI:29985"/>
        <dbReference type="ChEBI" id="CHEBI:30616"/>
        <dbReference type="ChEBI" id="CHEBI:43474"/>
        <dbReference type="ChEBI" id="CHEBI:58359"/>
        <dbReference type="ChEBI" id="CHEBI:147286"/>
        <dbReference type="ChEBI" id="CHEBI:147287"/>
        <dbReference type="ChEBI" id="CHEBI:456216"/>
        <dbReference type="EC" id="6.3.5.3"/>
    </reaction>
</comment>
<keyword evidence="7 8" id="KW-0315">Glutamine amidotransferase</keyword>
<name>A0A345ZQS9_9HYPH</name>
<keyword evidence="2 8" id="KW-0436">Ligase</keyword>
<dbReference type="GO" id="GO:0005524">
    <property type="term" value="F:ATP binding"/>
    <property type="evidence" value="ECO:0007669"/>
    <property type="project" value="UniProtKB-KW"/>
</dbReference>
<evidence type="ECO:0000256" key="2">
    <source>
        <dbReference type="ARBA" id="ARBA00022598"/>
    </source>
</evidence>
<reference evidence="9 10" key="1">
    <citation type="submission" date="2018-07" db="EMBL/GenBank/DDBJ databases">
        <authorList>
            <person name="Quirk P.G."/>
            <person name="Krulwich T.A."/>
        </authorList>
    </citation>
    <scope>NUCLEOTIDE SEQUENCE [LARGE SCALE GENOMIC DNA]</scope>
    <source>
        <strain evidence="9 10">CC-BB4</strain>
    </source>
</reference>
<dbReference type="AlphaFoldDB" id="A0A345ZQS9"/>
<dbReference type="CDD" id="cd01740">
    <property type="entry name" value="GATase1_FGAR_AT"/>
    <property type="match status" value="1"/>
</dbReference>
<comment type="catalytic activity">
    <reaction evidence="8">
        <text>L-glutamine + H2O = L-glutamate + NH4(+)</text>
        <dbReference type="Rhea" id="RHEA:15889"/>
        <dbReference type="ChEBI" id="CHEBI:15377"/>
        <dbReference type="ChEBI" id="CHEBI:28938"/>
        <dbReference type="ChEBI" id="CHEBI:29985"/>
        <dbReference type="ChEBI" id="CHEBI:58359"/>
        <dbReference type="EC" id="3.5.1.2"/>
    </reaction>
</comment>
<dbReference type="EC" id="3.5.1.2" evidence="8"/>
<sequence length="233" mass="24856">MKAAVLVFPGINRERDMARTLKLVSGHEPAMVWHAETALPAGTDLVVVPGGFSYGDYLRCGAIAARAPIMKAVHDFAAKGGLVLGVCNGFQILCESGLLPGVLMRNQQLKFICRDVYLRVERSDTPFTRGYNAGQVIRVPVAHGEGNYIADGETIARLEGEGRVLFRYSSPDGLVDPNWNHNGAINGIAGILNDGGNVLGMMPHPENHVEAIVGCTDGRGLFAGLTDYLGQAA</sequence>
<evidence type="ECO:0000256" key="5">
    <source>
        <dbReference type="ARBA" id="ARBA00022801"/>
    </source>
</evidence>
<feature type="active site" evidence="8">
    <location>
        <position position="204"/>
    </location>
</feature>
<evidence type="ECO:0000256" key="3">
    <source>
        <dbReference type="ARBA" id="ARBA00022741"/>
    </source>
</evidence>
<protein>
    <recommendedName>
        <fullName evidence="8">Phosphoribosylformylglycinamidine synthase subunit PurQ</fullName>
        <shortName evidence="8">FGAM synthase</shortName>
        <ecNumber evidence="8">6.3.5.3</ecNumber>
    </recommendedName>
    <alternativeName>
        <fullName evidence="8">Formylglycinamide ribonucleotide amidotransferase subunit I</fullName>
        <shortName evidence="8">FGAR amidotransferase I</shortName>
        <shortName evidence="8">FGAR-AT I</shortName>
    </alternativeName>
    <alternativeName>
        <fullName evidence="8">Glutaminase PurQ</fullName>
        <ecNumber evidence="8">3.5.1.2</ecNumber>
    </alternativeName>
    <alternativeName>
        <fullName evidence="8">Phosphoribosylformylglycinamidine synthase subunit I</fullName>
    </alternativeName>
</protein>
<keyword evidence="1 8" id="KW-0963">Cytoplasm</keyword>
<evidence type="ECO:0000256" key="4">
    <source>
        <dbReference type="ARBA" id="ARBA00022755"/>
    </source>
</evidence>
<dbReference type="Pfam" id="PF13507">
    <property type="entry name" value="GATase_5"/>
    <property type="match status" value="1"/>
</dbReference>
<dbReference type="InterPro" id="IPR010075">
    <property type="entry name" value="PRibForGlyAmidine_synth_PurQ"/>
</dbReference>
<evidence type="ECO:0000256" key="8">
    <source>
        <dbReference type="HAMAP-Rule" id="MF_00421"/>
    </source>
</evidence>
<dbReference type="OrthoDB" id="9804441at2"/>
<dbReference type="GO" id="GO:0006189">
    <property type="term" value="P:'de novo' IMP biosynthetic process"/>
    <property type="evidence" value="ECO:0007669"/>
    <property type="project" value="UniProtKB-UniRule"/>
</dbReference>
<evidence type="ECO:0000256" key="1">
    <source>
        <dbReference type="ARBA" id="ARBA00022490"/>
    </source>
</evidence>
<comment type="function">
    <text evidence="8">Part of the phosphoribosylformylglycinamidine synthase complex involved in the purines biosynthetic pathway. Catalyzes the ATP-dependent conversion of formylglycinamide ribonucleotide (FGAR) and glutamine to yield formylglycinamidine ribonucleotide (FGAM) and glutamate. The FGAM synthase complex is composed of three subunits. PurQ produces an ammonia molecule by converting glutamine to glutamate. PurL transfers the ammonia molecule to FGAR to form FGAM in an ATP-dependent manner. PurS interacts with PurQ and PurL and is thought to assist in the transfer of the ammonia molecule from PurQ to PurL.</text>
</comment>